<organism evidence="3 4">
    <name type="scientific">Halarchaeum nitratireducens</name>
    <dbReference type="NCBI Taxonomy" id="489913"/>
    <lineage>
        <taxon>Archaea</taxon>
        <taxon>Methanobacteriati</taxon>
        <taxon>Methanobacteriota</taxon>
        <taxon>Stenosarchaea group</taxon>
        <taxon>Halobacteria</taxon>
        <taxon>Halobacteriales</taxon>
        <taxon>Halobacteriaceae</taxon>
    </lineage>
</organism>
<gene>
    <name evidence="3" type="ORF">GCM10009021_13040</name>
</gene>
<dbReference type="InterPro" id="IPR036291">
    <property type="entry name" value="NAD(P)-bd_dom_sf"/>
</dbReference>
<dbReference type="RefSeq" id="WP_188877833.1">
    <property type="nucleotide sequence ID" value="NZ_BMOQ01000003.1"/>
</dbReference>
<dbReference type="EMBL" id="BMOQ01000003">
    <property type="protein sequence ID" value="GGN14205.1"/>
    <property type="molecule type" value="Genomic_DNA"/>
</dbReference>
<evidence type="ECO:0000313" key="3">
    <source>
        <dbReference type="EMBL" id="GGN14205.1"/>
    </source>
</evidence>
<dbReference type="Pfam" id="PF01370">
    <property type="entry name" value="Epimerase"/>
    <property type="match status" value="1"/>
</dbReference>
<accession>A0A830GAX8</accession>
<sequence>MDEALVVGGTRFIGRHTVEELLDHDYRVTVFNRGEHASPFADREGVHHYAGDRTNDRELLTAKREVEPDVVIDCVAYHPRDVRKATEVFADVGAYVYVSSGAAYAAEDVPKREDETPLCDCSADQAADDTDATYGNRKAEGDRMVFRAAERGVNAMAVRPTVVYGPHDYTERLDYWLHRVDEYDRVVVPGDGTNLWQRAYVADVASALRLVAESGTPGEAYNVGDRNALTLADTLRAAADALDTDVELVRASDRELSTVGLELGSFPLYRPAPHLLDTHKLAALGWDSTPVAEAMATTAREHREGDRTGVENGPERAAEETVLDVLETI</sequence>
<dbReference type="OrthoDB" id="312217at2157"/>
<keyword evidence="4" id="KW-1185">Reference proteome</keyword>
<comment type="caution">
    <text evidence="3">The sequence shown here is derived from an EMBL/GenBank/DDBJ whole genome shotgun (WGS) entry which is preliminary data.</text>
</comment>
<feature type="domain" description="NAD-dependent epimerase/dehydratase" evidence="2">
    <location>
        <begin position="4"/>
        <end position="224"/>
    </location>
</feature>
<evidence type="ECO:0000313" key="4">
    <source>
        <dbReference type="Proteomes" id="UP000608850"/>
    </source>
</evidence>
<evidence type="ECO:0000259" key="2">
    <source>
        <dbReference type="Pfam" id="PF01370"/>
    </source>
</evidence>
<name>A0A830GAX8_9EURY</name>
<dbReference type="AlphaFoldDB" id="A0A830GAX8"/>
<comment type="similarity">
    <text evidence="1">Belongs to the NAD(P)-dependent epimerase/dehydratase family.</text>
</comment>
<reference evidence="3 4" key="1">
    <citation type="journal article" date="2019" name="Int. J. Syst. Evol. Microbiol.">
        <title>The Global Catalogue of Microorganisms (GCM) 10K type strain sequencing project: providing services to taxonomists for standard genome sequencing and annotation.</title>
        <authorList>
            <consortium name="The Broad Institute Genomics Platform"/>
            <consortium name="The Broad Institute Genome Sequencing Center for Infectious Disease"/>
            <person name="Wu L."/>
            <person name="Ma J."/>
        </authorList>
    </citation>
    <scope>NUCLEOTIDE SEQUENCE [LARGE SCALE GENOMIC DNA]</scope>
    <source>
        <strain evidence="3 4">JCM 16331</strain>
    </source>
</reference>
<dbReference type="InterPro" id="IPR001509">
    <property type="entry name" value="Epimerase_deHydtase"/>
</dbReference>
<dbReference type="Proteomes" id="UP000608850">
    <property type="component" value="Unassembled WGS sequence"/>
</dbReference>
<evidence type="ECO:0000256" key="1">
    <source>
        <dbReference type="ARBA" id="ARBA00007637"/>
    </source>
</evidence>
<protein>
    <submittedName>
        <fullName evidence="3">Epimerase</fullName>
    </submittedName>
</protein>
<proteinExistence type="inferred from homology"/>
<dbReference type="PANTHER" id="PTHR43000">
    <property type="entry name" value="DTDP-D-GLUCOSE 4,6-DEHYDRATASE-RELATED"/>
    <property type="match status" value="1"/>
</dbReference>
<dbReference type="Gene3D" id="3.40.50.720">
    <property type="entry name" value="NAD(P)-binding Rossmann-like Domain"/>
    <property type="match status" value="1"/>
</dbReference>
<dbReference type="SUPFAM" id="SSF51735">
    <property type="entry name" value="NAD(P)-binding Rossmann-fold domains"/>
    <property type="match status" value="1"/>
</dbReference>